<dbReference type="EMBL" id="JBAHYK010000623">
    <property type="protein sequence ID" value="KAL0572498.1"/>
    <property type="molecule type" value="Genomic_DNA"/>
</dbReference>
<dbReference type="SUPFAM" id="SSF81383">
    <property type="entry name" value="F-box domain"/>
    <property type="match status" value="1"/>
</dbReference>
<dbReference type="SUPFAM" id="SSF52047">
    <property type="entry name" value="RNI-like"/>
    <property type="match status" value="1"/>
</dbReference>
<dbReference type="InterPro" id="IPR032675">
    <property type="entry name" value="LRR_dom_sf"/>
</dbReference>
<organism evidence="3 4">
    <name type="scientific">Marasmius crinis-equi</name>
    <dbReference type="NCBI Taxonomy" id="585013"/>
    <lineage>
        <taxon>Eukaryota</taxon>
        <taxon>Fungi</taxon>
        <taxon>Dikarya</taxon>
        <taxon>Basidiomycota</taxon>
        <taxon>Agaricomycotina</taxon>
        <taxon>Agaricomycetes</taxon>
        <taxon>Agaricomycetidae</taxon>
        <taxon>Agaricales</taxon>
        <taxon>Marasmiineae</taxon>
        <taxon>Marasmiaceae</taxon>
        <taxon>Marasmius</taxon>
    </lineage>
</organism>
<proteinExistence type="predicted"/>
<dbReference type="Pfam" id="PF00646">
    <property type="entry name" value="F-box"/>
    <property type="match status" value="1"/>
</dbReference>
<keyword evidence="4" id="KW-1185">Reference proteome</keyword>
<evidence type="ECO:0000313" key="4">
    <source>
        <dbReference type="Proteomes" id="UP001465976"/>
    </source>
</evidence>
<dbReference type="InterPro" id="IPR001810">
    <property type="entry name" value="F-box_dom"/>
</dbReference>
<sequence>MELERTGYFYGYPRPYMRLYEDAEDSFRLYQMKHDDRKTRPHDREQPVEVTLDADESQSPWDDLDAYRMYHAMRLFDSLAGFYTGKLDLTGRHLQRYNDLKSTFLELTDDLAAVAITVREERYRDVDWDGKVKNFVNHVMTDEERWKAFRIKWKTPRLVDYGWLQNRIAILEDAVRNAKGKYKIQKLCIMDLPPELIDHIFSFASLSQARLLASTCKTMKSIGVPHLYHTRSVKLGFPDRENVVRMVCEPAEVAEETVDGLFIEQSNELIRQVDFLIGRPDLTEAITNLSVTDDWKAETYSFSQVFRQFRRNSSTYIPISTSINSLLTSCRSLTHLSICHFTATSDWFRAMSQLSKLHTLRLQCTLIEDQSVEADILHRRIPRSPQVLNLNWYERDNEADEPPSRESGGRGVWFALLLFPNLITFNQRMFQSVSWLPPPAIRARATHFSRGLRRLSLNLPTGLVPVLTDWFLEARLRTQASCTLTHFKLRTDRPLADDAIIELLETIQSAPLEVLVLEGIKEGSLTLIERIAQLFPDLLGLTLIRRENKMQQRTKLVPWPYQTGDYASRLRGFRRLKYFGWNFWLSVFEPTPSVLLQFEASTSATSTEGEEGERLWYDELDEYFEDPGCFALSLGCQCPTLETVGLEDGICQHYAISRGSHMEVKANGGLFGGSSIEDPQDWNPSKFSSGWKAIIPLVSESGRR</sequence>
<feature type="domain" description="F-box" evidence="2">
    <location>
        <begin position="189"/>
        <end position="222"/>
    </location>
</feature>
<accession>A0ABR3FB69</accession>
<protein>
    <recommendedName>
        <fullName evidence="2">F-box domain-containing protein</fullName>
    </recommendedName>
</protein>
<evidence type="ECO:0000313" key="3">
    <source>
        <dbReference type="EMBL" id="KAL0572498.1"/>
    </source>
</evidence>
<feature type="region of interest" description="Disordered" evidence="1">
    <location>
        <begin position="35"/>
        <end position="57"/>
    </location>
</feature>
<evidence type="ECO:0000259" key="2">
    <source>
        <dbReference type="Pfam" id="PF00646"/>
    </source>
</evidence>
<comment type="caution">
    <text evidence="3">The sequence shown here is derived from an EMBL/GenBank/DDBJ whole genome shotgun (WGS) entry which is preliminary data.</text>
</comment>
<dbReference type="Proteomes" id="UP001465976">
    <property type="component" value="Unassembled WGS sequence"/>
</dbReference>
<reference evidence="3 4" key="1">
    <citation type="submission" date="2024-02" db="EMBL/GenBank/DDBJ databases">
        <title>A draft genome for the cacao thread blight pathogen Marasmius crinis-equi.</title>
        <authorList>
            <person name="Cohen S.P."/>
            <person name="Baruah I.K."/>
            <person name="Amoako-Attah I."/>
            <person name="Bukari Y."/>
            <person name="Meinhardt L.W."/>
            <person name="Bailey B.A."/>
        </authorList>
    </citation>
    <scope>NUCLEOTIDE SEQUENCE [LARGE SCALE GENOMIC DNA]</scope>
    <source>
        <strain evidence="3 4">GH-76</strain>
    </source>
</reference>
<dbReference type="Gene3D" id="3.80.10.10">
    <property type="entry name" value="Ribonuclease Inhibitor"/>
    <property type="match status" value="1"/>
</dbReference>
<dbReference type="InterPro" id="IPR036047">
    <property type="entry name" value="F-box-like_dom_sf"/>
</dbReference>
<feature type="compositionally biased region" description="Basic and acidic residues" evidence="1">
    <location>
        <begin position="35"/>
        <end position="47"/>
    </location>
</feature>
<gene>
    <name evidence="3" type="ORF">V5O48_009463</name>
</gene>
<evidence type="ECO:0000256" key="1">
    <source>
        <dbReference type="SAM" id="MobiDB-lite"/>
    </source>
</evidence>
<name>A0ABR3FB69_9AGAR</name>